<comment type="function">
    <text evidence="11">Component of the F(0) channel, it forms part of the peripheral stalk, linking F(1) to F(0). The b'-subunit is a diverged and duplicated form of b found in plants and photosynthetic bacteria.</text>
</comment>
<keyword evidence="6 13" id="KW-1133">Transmembrane helix</keyword>
<keyword evidence="8 13" id="KW-0472">Membrane</keyword>
<keyword evidence="17" id="KW-1185">Reference proteome</keyword>
<keyword evidence="5 13" id="KW-0375">Hydrogen ion transport</keyword>
<accession>A0ABU2ZJ69</accession>
<evidence type="ECO:0000256" key="15">
    <source>
        <dbReference type="SAM" id="Coils"/>
    </source>
</evidence>
<dbReference type="EMBL" id="JAVRHS010000009">
    <property type="protein sequence ID" value="MDT0576655.1"/>
    <property type="molecule type" value="Genomic_DNA"/>
</dbReference>
<reference evidence="16 17" key="1">
    <citation type="submission" date="2023-09" db="EMBL/GenBank/DDBJ databases">
        <authorList>
            <person name="Rey-Velasco X."/>
        </authorList>
    </citation>
    <scope>NUCLEOTIDE SEQUENCE [LARGE SCALE GENOMIC DNA]</scope>
    <source>
        <strain evidence="16 17">F390</strain>
    </source>
</reference>
<dbReference type="CDD" id="cd06503">
    <property type="entry name" value="ATP-synt_Fo_b"/>
    <property type="match status" value="1"/>
</dbReference>
<gene>
    <name evidence="13" type="primary">atpF</name>
    <name evidence="16" type="ORF">RM533_10740</name>
</gene>
<evidence type="ECO:0000256" key="8">
    <source>
        <dbReference type="ARBA" id="ARBA00023136"/>
    </source>
</evidence>
<comment type="subcellular location">
    <subcellularLocation>
        <location evidence="13">Cell membrane</location>
        <topology evidence="13">Single-pass membrane protein</topology>
    </subcellularLocation>
    <subcellularLocation>
        <location evidence="12">Endomembrane system</location>
        <topology evidence="12">Single-pass membrane protein</topology>
    </subcellularLocation>
</comment>
<evidence type="ECO:0000256" key="3">
    <source>
        <dbReference type="ARBA" id="ARBA00022547"/>
    </source>
</evidence>
<evidence type="ECO:0000256" key="1">
    <source>
        <dbReference type="ARBA" id="ARBA00005513"/>
    </source>
</evidence>
<name>A0ABU2ZJ69_9SPHN</name>
<dbReference type="PANTHER" id="PTHR33445:SF1">
    <property type="entry name" value="ATP SYNTHASE SUBUNIT B"/>
    <property type="match status" value="1"/>
</dbReference>
<evidence type="ECO:0000256" key="6">
    <source>
        <dbReference type="ARBA" id="ARBA00022989"/>
    </source>
</evidence>
<dbReference type="HAMAP" id="MF_01398">
    <property type="entry name" value="ATP_synth_b_bprime"/>
    <property type="match status" value="1"/>
</dbReference>
<keyword evidence="3 13" id="KW-0138">CF(0)</keyword>
<evidence type="ECO:0000256" key="14">
    <source>
        <dbReference type="RuleBase" id="RU003848"/>
    </source>
</evidence>
<evidence type="ECO:0000313" key="16">
    <source>
        <dbReference type="EMBL" id="MDT0576655.1"/>
    </source>
</evidence>
<keyword evidence="13" id="KW-1003">Cell membrane</keyword>
<dbReference type="Proteomes" id="UP001259803">
    <property type="component" value="Unassembled WGS sequence"/>
</dbReference>
<evidence type="ECO:0000256" key="10">
    <source>
        <dbReference type="ARBA" id="ARBA00025198"/>
    </source>
</evidence>
<evidence type="ECO:0000256" key="7">
    <source>
        <dbReference type="ARBA" id="ARBA00023065"/>
    </source>
</evidence>
<comment type="function">
    <text evidence="10 13">F(1)F(0) ATP synthase produces ATP from ADP in the presence of a proton or sodium gradient. F-type ATPases consist of two structural domains, F(1) containing the extramembraneous catalytic core and F(0) containing the membrane proton channel, linked together by a central stalk and a peripheral stalk. During catalysis, ATP synthesis in the catalytic domain of F(1) is coupled via a rotary mechanism of the central stalk subunits to proton translocation.</text>
</comment>
<comment type="similarity">
    <text evidence="1 13 14">Belongs to the ATPase B chain family.</text>
</comment>
<comment type="caution">
    <text evidence="16">The sequence shown here is derived from an EMBL/GenBank/DDBJ whole genome shotgun (WGS) entry which is preliminary data.</text>
</comment>
<dbReference type="InterPro" id="IPR002146">
    <property type="entry name" value="ATP_synth_b/b'su_bac/chlpt"/>
</dbReference>
<keyword evidence="7 13" id="KW-0406">Ion transport</keyword>
<evidence type="ECO:0000256" key="4">
    <source>
        <dbReference type="ARBA" id="ARBA00022692"/>
    </source>
</evidence>
<dbReference type="InterPro" id="IPR050059">
    <property type="entry name" value="ATP_synthase_B_chain"/>
</dbReference>
<evidence type="ECO:0000256" key="12">
    <source>
        <dbReference type="ARBA" id="ARBA00037847"/>
    </source>
</evidence>
<keyword evidence="4 13" id="KW-0812">Transmembrane</keyword>
<protein>
    <recommendedName>
        <fullName evidence="13">ATP synthase subunit b</fullName>
    </recommendedName>
    <alternativeName>
        <fullName evidence="13">ATP synthase F(0) sector subunit b</fullName>
    </alternativeName>
    <alternativeName>
        <fullName evidence="13">ATPase subunit I</fullName>
    </alternativeName>
    <alternativeName>
        <fullName evidence="13">F-type ATPase subunit b</fullName>
        <shortName evidence="13">F-ATPase subunit b</shortName>
    </alternativeName>
</protein>
<proteinExistence type="inferred from homology"/>
<evidence type="ECO:0000256" key="13">
    <source>
        <dbReference type="HAMAP-Rule" id="MF_01398"/>
    </source>
</evidence>
<evidence type="ECO:0000256" key="9">
    <source>
        <dbReference type="ARBA" id="ARBA00023310"/>
    </source>
</evidence>
<evidence type="ECO:0000256" key="2">
    <source>
        <dbReference type="ARBA" id="ARBA00022448"/>
    </source>
</evidence>
<evidence type="ECO:0000313" key="17">
    <source>
        <dbReference type="Proteomes" id="UP001259803"/>
    </source>
</evidence>
<organism evidence="16 17">
    <name type="scientific">Croceicoccus esteveae</name>
    <dbReference type="NCBI Taxonomy" id="3075597"/>
    <lineage>
        <taxon>Bacteria</taxon>
        <taxon>Pseudomonadati</taxon>
        <taxon>Pseudomonadota</taxon>
        <taxon>Alphaproteobacteria</taxon>
        <taxon>Sphingomonadales</taxon>
        <taxon>Erythrobacteraceae</taxon>
        <taxon>Croceicoccus</taxon>
    </lineage>
</organism>
<keyword evidence="2 13" id="KW-0813">Transport</keyword>
<evidence type="ECO:0000256" key="11">
    <source>
        <dbReference type="ARBA" id="ARBA00025614"/>
    </source>
</evidence>
<sequence>MSVENIGMTLSNPASEAVDTRLDNAAELQGMTEHPVDTHVAPVAFGFIGPGAWVSLAMLAFIAILIWKGVPKLVAGSLDSRINAIREQLDDARTLRAEAEALRGEYAAKIANAERDAAAMLDHARREAGEIMERAQADTAAMIVRRERMAHEKIASAERNAVDALRAQAAKASAAAAGNLIAERYDARADRAGVDHAIAAI</sequence>
<comment type="subunit">
    <text evidence="13">F-type ATPases have 2 components, F(1) - the catalytic core - and F(0) - the membrane proton channel. F(1) has five subunits: alpha(3), beta(3), gamma(1), delta(1), epsilon(1). F(0) has three main subunits: a(1), b(2) and c(10-14). The alpha and beta chains form an alternating ring which encloses part of the gamma chain. F(1) is attached to F(0) by a central stalk formed by the gamma and epsilon chains, while a peripheral stalk is formed by the delta and b chains.</text>
</comment>
<feature type="transmembrane region" description="Helical" evidence="13">
    <location>
        <begin position="43"/>
        <end position="67"/>
    </location>
</feature>
<keyword evidence="9 13" id="KW-0066">ATP synthesis</keyword>
<dbReference type="PANTHER" id="PTHR33445">
    <property type="entry name" value="ATP SYNTHASE SUBUNIT B', CHLOROPLASTIC"/>
    <property type="match status" value="1"/>
</dbReference>
<evidence type="ECO:0000256" key="5">
    <source>
        <dbReference type="ARBA" id="ARBA00022781"/>
    </source>
</evidence>
<feature type="coiled-coil region" evidence="15">
    <location>
        <begin position="82"/>
        <end position="116"/>
    </location>
</feature>
<dbReference type="Pfam" id="PF00430">
    <property type="entry name" value="ATP-synt_B"/>
    <property type="match status" value="1"/>
</dbReference>
<keyword evidence="15" id="KW-0175">Coiled coil</keyword>